<dbReference type="SUPFAM" id="SSF48452">
    <property type="entry name" value="TPR-like"/>
    <property type="match status" value="3"/>
</dbReference>
<feature type="signal peptide" evidence="4">
    <location>
        <begin position="1"/>
        <end position="23"/>
    </location>
</feature>
<feature type="repeat" description="TPR" evidence="3">
    <location>
        <begin position="424"/>
        <end position="457"/>
    </location>
</feature>
<dbReference type="InterPro" id="IPR051685">
    <property type="entry name" value="Ycf3/AcsC/BcsC/TPR_MFPF"/>
</dbReference>
<keyword evidence="2 3" id="KW-0802">TPR repeat</keyword>
<feature type="chain" id="PRO_5016377362" evidence="4">
    <location>
        <begin position="24"/>
        <end position="575"/>
    </location>
</feature>
<dbReference type="EMBL" id="CP029480">
    <property type="protein sequence ID" value="AWV99930.1"/>
    <property type="molecule type" value="Genomic_DNA"/>
</dbReference>
<protein>
    <submittedName>
        <fullName evidence="5">Uncharacterized protein</fullName>
    </submittedName>
</protein>
<dbReference type="InterPro" id="IPR019734">
    <property type="entry name" value="TPR_rpt"/>
</dbReference>
<evidence type="ECO:0000256" key="2">
    <source>
        <dbReference type="ARBA" id="ARBA00022803"/>
    </source>
</evidence>
<evidence type="ECO:0000313" key="6">
    <source>
        <dbReference type="Proteomes" id="UP000249873"/>
    </source>
</evidence>
<proteinExistence type="predicted"/>
<reference evidence="5 6" key="1">
    <citation type="submission" date="2018-05" db="EMBL/GenBank/DDBJ databases">
        <title>Complete genome sequence of Arcticibacterium luteifluviistationis SM1504T, a cytophagaceae bacterium isolated from Arctic surface seawater.</title>
        <authorList>
            <person name="Li Y."/>
            <person name="Qin Q.-L."/>
        </authorList>
    </citation>
    <scope>NUCLEOTIDE SEQUENCE [LARGE SCALE GENOMIC DNA]</scope>
    <source>
        <strain evidence="5 6">SM1504</strain>
    </source>
</reference>
<dbReference type="SMART" id="SM00028">
    <property type="entry name" value="TPR"/>
    <property type="match status" value="9"/>
</dbReference>
<sequence length="575" mass="66033">MRYLMLKKVFFLLALFTPLMSISQDITEDGVKNAEELSAEASFIDGMKEYIAENYAKSANIFEGIIKKHTPTAGMYHMLTKAYIQLNNLNEAAVTAEKTLNLEKENTYYQKFYADILTQLLDYDGAIDLYKKVIRKNPLDISTYILLSEIYIVQENYDAAIKLYNQVEKNIGSDEEISHRKQMLYLRQNKVDQAIKEGDRLMESQPLDPEYVLNQAQIMIGNQKLDDAEKLLLNHLKSDPNLAEGHVLLADIYRRLGNIDACHEQLELAFENPSLESEIKLKVLGSFIKLVEQEPDTESINNAISLTQNLIDLDPKLAGSYVFMGDLLMKKGRLQEARDSYVKSTEFDKSVFEVWLAIVELDTKTENLQDLVQDAGKAAEYFPNQAFFWYHFGYGNVLIKDYDEAIYALEEARNLSFDKPELLKHILSLLGDSYNATKQYSDSERAYEEALKMDPAYIPVLNNYSYFLAMRNKNLLKAQEMSEKLVSLSPSNVDYLDTRAWVLFKSENYLHAKEVIESAVIYAKDVNGTVLEHYGDILYKLGDKPQAIEQWKKAKLLGENSTKIDQKISEQQYIE</sequence>
<dbReference type="Pfam" id="PF14559">
    <property type="entry name" value="TPR_19"/>
    <property type="match status" value="1"/>
</dbReference>
<dbReference type="Pfam" id="PF13181">
    <property type="entry name" value="TPR_8"/>
    <property type="match status" value="2"/>
</dbReference>
<dbReference type="PANTHER" id="PTHR44943:SF8">
    <property type="entry name" value="TPR REPEAT-CONTAINING PROTEIN MJ0263"/>
    <property type="match status" value="1"/>
</dbReference>
<name>A0A2Z4GFC2_9BACT</name>
<dbReference type="Gene3D" id="1.25.40.10">
    <property type="entry name" value="Tetratricopeptide repeat domain"/>
    <property type="match status" value="3"/>
</dbReference>
<keyword evidence="1" id="KW-0677">Repeat</keyword>
<organism evidence="5 6">
    <name type="scientific">Arcticibacterium luteifluviistationis</name>
    <dbReference type="NCBI Taxonomy" id="1784714"/>
    <lineage>
        <taxon>Bacteria</taxon>
        <taxon>Pseudomonadati</taxon>
        <taxon>Bacteroidota</taxon>
        <taxon>Cytophagia</taxon>
        <taxon>Cytophagales</taxon>
        <taxon>Leadbetterellaceae</taxon>
        <taxon>Arcticibacterium</taxon>
    </lineage>
</organism>
<evidence type="ECO:0000256" key="1">
    <source>
        <dbReference type="ARBA" id="ARBA00022737"/>
    </source>
</evidence>
<dbReference type="OrthoDB" id="9814220at2"/>
<dbReference type="KEGG" id="als:DJ013_17835"/>
<evidence type="ECO:0000313" key="5">
    <source>
        <dbReference type="EMBL" id="AWV99930.1"/>
    </source>
</evidence>
<gene>
    <name evidence="5" type="ORF">DJ013_17835</name>
</gene>
<dbReference type="PROSITE" id="PS50005">
    <property type="entry name" value="TPR"/>
    <property type="match status" value="1"/>
</dbReference>
<dbReference type="InterPro" id="IPR011990">
    <property type="entry name" value="TPR-like_helical_dom_sf"/>
</dbReference>
<evidence type="ECO:0000256" key="4">
    <source>
        <dbReference type="SAM" id="SignalP"/>
    </source>
</evidence>
<dbReference type="Pfam" id="PF13432">
    <property type="entry name" value="TPR_16"/>
    <property type="match status" value="1"/>
</dbReference>
<dbReference type="AlphaFoldDB" id="A0A2Z4GFC2"/>
<keyword evidence="6" id="KW-1185">Reference proteome</keyword>
<accession>A0A2Z4GFC2</accession>
<evidence type="ECO:0000256" key="3">
    <source>
        <dbReference type="PROSITE-ProRule" id="PRU00339"/>
    </source>
</evidence>
<dbReference type="Proteomes" id="UP000249873">
    <property type="component" value="Chromosome"/>
</dbReference>
<keyword evidence="4" id="KW-0732">Signal</keyword>
<dbReference type="PANTHER" id="PTHR44943">
    <property type="entry name" value="CELLULOSE SYNTHASE OPERON PROTEIN C"/>
    <property type="match status" value="1"/>
</dbReference>